<evidence type="ECO:0000256" key="3">
    <source>
        <dbReference type="ARBA" id="ARBA00022933"/>
    </source>
</evidence>
<dbReference type="Proteomes" id="UP000001593">
    <property type="component" value="Unassembled WGS sequence"/>
</dbReference>
<dbReference type="InterPro" id="IPR036249">
    <property type="entry name" value="Thioredoxin-like_sf"/>
</dbReference>
<name>A7RH41_NEMVE</name>
<sequence>MKPSASFSLLVMISLYISLSKAQDNMSGPCTAIAGSINEFQLEDLDGKLNALKERFKSDRCGLEIVGFPCNQFKLHEPGDTATEIRNCVKYVRPGGGFEPNFPLMKKTEVNGIKEHPLYTFLKTSCPSPDGVIREDRYKDVRVLWSPIKSDDISWNFEKFLIDHRGKPVRRYKPRLFPERMVQDIDSVINCCKSAAYCQKEGL</sequence>
<evidence type="ECO:0000256" key="1">
    <source>
        <dbReference type="ARBA" id="ARBA00006926"/>
    </source>
</evidence>
<dbReference type="AlphaFoldDB" id="A7RH41"/>
<dbReference type="HOGENOM" id="CLU_029507_2_0_1"/>
<proteinExistence type="inferred from homology"/>
<organism evidence="7 8">
    <name type="scientific">Nematostella vectensis</name>
    <name type="common">Starlet sea anemone</name>
    <dbReference type="NCBI Taxonomy" id="45351"/>
    <lineage>
        <taxon>Eukaryota</taxon>
        <taxon>Metazoa</taxon>
        <taxon>Cnidaria</taxon>
        <taxon>Anthozoa</taxon>
        <taxon>Hexacorallia</taxon>
        <taxon>Actiniaria</taxon>
        <taxon>Edwardsiidae</taxon>
        <taxon>Nematostella</taxon>
    </lineage>
</organism>
<keyword evidence="4 5" id="KW-0560">Oxidoreductase</keyword>
<dbReference type="InParanoid" id="A7RH41"/>
<dbReference type="eggNOG" id="KOG1651">
    <property type="taxonomic scope" value="Eukaryota"/>
</dbReference>
<dbReference type="FunFam" id="3.40.30.10:FF:000645">
    <property type="entry name" value="Glutathione peroxidase"/>
    <property type="match status" value="1"/>
</dbReference>
<protein>
    <recommendedName>
        <fullName evidence="5">Glutathione peroxidase</fullName>
    </recommendedName>
</protein>
<dbReference type="PANTHER" id="PTHR11592">
    <property type="entry name" value="GLUTATHIONE PEROXIDASE"/>
    <property type="match status" value="1"/>
</dbReference>
<dbReference type="SUPFAM" id="SSF52833">
    <property type="entry name" value="Thioredoxin-like"/>
    <property type="match status" value="1"/>
</dbReference>
<comment type="similarity">
    <text evidence="1 5">Belongs to the glutathione peroxidase family.</text>
</comment>
<evidence type="ECO:0000256" key="5">
    <source>
        <dbReference type="RuleBase" id="RU000499"/>
    </source>
</evidence>
<dbReference type="InterPro" id="IPR000889">
    <property type="entry name" value="Glutathione_peroxidase"/>
</dbReference>
<accession>A7RH41</accession>
<reference evidence="7 8" key="1">
    <citation type="journal article" date="2007" name="Science">
        <title>Sea anemone genome reveals ancestral eumetazoan gene repertoire and genomic organization.</title>
        <authorList>
            <person name="Putnam N.H."/>
            <person name="Srivastava M."/>
            <person name="Hellsten U."/>
            <person name="Dirks B."/>
            <person name="Chapman J."/>
            <person name="Salamov A."/>
            <person name="Terry A."/>
            <person name="Shapiro H."/>
            <person name="Lindquist E."/>
            <person name="Kapitonov V.V."/>
            <person name="Jurka J."/>
            <person name="Genikhovich G."/>
            <person name="Grigoriev I.V."/>
            <person name="Lucas S.M."/>
            <person name="Steele R.E."/>
            <person name="Finnerty J.R."/>
            <person name="Technau U."/>
            <person name="Martindale M.Q."/>
            <person name="Rokhsar D.S."/>
        </authorList>
    </citation>
    <scope>NUCLEOTIDE SEQUENCE [LARGE SCALE GENOMIC DNA]</scope>
    <source>
        <strain evidence="8">CH2 X CH6</strain>
    </source>
</reference>
<keyword evidence="2 5" id="KW-0575">Peroxidase</keyword>
<dbReference type="STRING" id="45351.A7RH41"/>
<feature type="signal peptide" evidence="6">
    <location>
        <begin position="1"/>
        <end position="22"/>
    </location>
</feature>
<dbReference type="EMBL" id="DS469510">
    <property type="protein sequence ID" value="EDO49156.1"/>
    <property type="molecule type" value="Genomic_DNA"/>
</dbReference>
<dbReference type="PRINTS" id="PR01011">
    <property type="entry name" value="GLUTPROXDASE"/>
</dbReference>
<evidence type="ECO:0000313" key="7">
    <source>
        <dbReference type="EMBL" id="EDO49156.1"/>
    </source>
</evidence>
<dbReference type="PANTHER" id="PTHR11592:SF134">
    <property type="entry name" value="PHOSPHOLIPID HYDROPEROXIDE GLUTATHIONE PEROXIDASE"/>
    <property type="match status" value="1"/>
</dbReference>
<evidence type="ECO:0000256" key="4">
    <source>
        <dbReference type="ARBA" id="ARBA00023002"/>
    </source>
</evidence>
<dbReference type="GO" id="GO:0006979">
    <property type="term" value="P:response to oxidative stress"/>
    <property type="evidence" value="ECO:0007669"/>
    <property type="project" value="InterPro"/>
</dbReference>
<keyword evidence="3" id="KW-0712">Selenocysteine</keyword>
<dbReference type="Gene3D" id="3.40.30.10">
    <property type="entry name" value="Glutaredoxin"/>
    <property type="match status" value="1"/>
</dbReference>
<feature type="chain" id="PRO_5002714415" description="Glutathione peroxidase" evidence="6">
    <location>
        <begin position="23"/>
        <end position="203"/>
    </location>
</feature>
<dbReference type="PROSITE" id="PS51355">
    <property type="entry name" value="GLUTATHIONE_PEROXID_3"/>
    <property type="match status" value="1"/>
</dbReference>
<gene>
    <name evidence="7" type="ORF">NEMVEDRAFT_v1g238222</name>
</gene>
<dbReference type="Pfam" id="PF00255">
    <property type="entry name" value="GSHPx"/>
    <property type="match status" value="1"/>
</dbReference>
<evidence type="ECO:0000256" key="6">
    <source>
        <dbReference type="SAM" id="SignalP"/>
    </source>
</evidence>
<keyword evidence="8" id="KW-1185">Reference proteome</keyword>
<dbReference type="InterPro" id="IPR029760">
    <property type="entry name" value="GPX_CS"/>
</dbReference>
<keyword evidence="6" id="KW-0732">Signal</keyword>
<evidence type="ECO:0000256" key="2">
    <source>
        <dbReference type="ARBA" id="ARBA00022559"/>
    </source>
</evidence>
<dbReference type="PROSITE" id="PS00763">
    <property type="entry name" value="GLUTATHIONE_PEROXID_2"/>
    <property type="match status" value="1"/>
</dbReference>
<dbReference type="PhylomeDB" id="A7RH41"/>
<evidence type="ECO:0000313" key="8">
    <source>
        <dbReference type="Proteomes" id="UP000001593"/>
    </source>
</evidence>
<dbReference type="GO" id="GO:0004601">
    <property type="term" value="F:peroxidase activity"/>
    <property type="evidence" value="ECO:0000318"/>
    <property type="project" value="GO_Central"/>
</dbReference>